<dbReference type="AlphaFoldDB" id="A0A853AUN9"/>
<keyword evidence="6" id="KW-1185">Reference proteome</keyword>
<dbReference type="Gene3D" id="3.30.450.40">
    <property type="match status" value="1"/>
</dbReference>
<evidence type="ECO:0000256" key="3">
    <source>
        <dbReference type="ARBA" id="ARBA00023163"/>
    </source>
</evidence>
<reference evidence="5 6" key="1">
    <citation type="submission" date="2020-07" db="EMBL/GenBank/DDBJ databases">
        <title>Sequencing the genomes of 1000 actinobacteria strains.</title>
        <authorList>
            <person name="Klenk H.-P."/>
        </authorList>
    </citation>
    <scope>NUCLEOTIDE SEQUENCE [LARGE SCALE GENOMIC DNA]</scope>
    <source>
        <strain evidence="5 6">DSM 44065</strain>
    </source>
</reference>
<keyword evidence="3" id="KW-0804">Transcription</keyword>
<dbReference type="InterPro" id="IPR036388">
    <property type="entry name" value="WH-like_DNA-bd_sf"/>
</dbReference>
<evidence type="ECO:0000259" key="4">
    <source>
        <dbReference type="SMART" id="SM00862"/>
    </source>
</evidence>
<dbReference type="Pfam" id="PF01590">
    <property type="entry name" value="GAF"/>
    <property type="match status" value="1"/>
</dbReference>
<gene>
    <name evidence="5" type="ORF">HNR68_004989</name>
</gene>
<dbReference type="InterPro" id="IPR001867">
    <property type="entry name" value="OmpR/PhoB-type_DNA-bd"/>
</dbReference>
<dbReference type="EMBL" id="JACCFJ010000001">
    <property type="protein sequence ID" value="NYI86359.1"/>
    <property type="molecule type" value="Genomic_DNA"/>
</dbReference>
<dbReference type="InterPro" id="IPR003018">
    <property type="entry name" value="GAF"/>
</dbReference>
<evidence type="ECO:0000313" key="5">
    <source>
        <dbReference type="EMBL" id="NYI86359.1"/>
    </source>
</evidence>
<accession>A0A853AUN9</accession>
<proteinExistence type="predicted"/>
<dbReference type="GO" id="GO:0006355">
    <property type="term" value="P:regulation of DNA-templated transcription"/>
    <property type="evidence" value="ECO:0007669"/>
    <property type="project" value="InterPro"/>
</dbReference>
<keyword evidence="1" id="KW-0805">Transcription regulation</keyword>
<keyword evidence="2" id="KW-0238">DNA-binding</keyword>
<dbReference type="InterPro" id="IPR016032">
    <property type="entry name" value="Sig_transdc_resp-reg_C-effctor"/>
</dbReference>
<dbReference type="GO" id="GO:0000160">
    <property type="term" value="P:phosphorelay signal transduction system"/>
    <property type="evidence" value="ECO:0007669"/>
    <property type="project" value="InterPro"/>
</dbReference>
<protein>
    <recommendedName>
        <fullName evidence="4">OmpR/PhoB-type domain-containing protein</fullName>
    </recommendedName>
</protein>
<dbReference type="SMART" id="SM00862">
    <property type="entry name" value="Trans_reg_C"/>
    <property type="match status" value="1"/>
</dbReference>
<evidence type="ECO:0000313" key="6">
    <source>
        <dbReference type="Proteomes" id="UP000587002"/>
    </source>
</evidence>
<dbReference type="Gene3D" id="1.10.10.10">
    <property type="entry name" value="Winged helix-like DNA-binding domain superfamily/Winged helix DNA-binding domain"/>
    <property type="match status" value="1"/>
</dbReference>
<dbReference type="RefSeq" id="WP_343050397.1">
    <property type="nucleotide sequence ID" value="NZ_BAABFH010000001.1"/>
</dbReference>
<sequence>MPLDEECGTSQLLADPIEYASLLERVWDAVLQGGRAPMRPRPLVSESWHRSLAARVDPDAREAPVLWDSAEVRDIRADHPLAPVIPVLRHTLLDVADEAVHVMIVTDRDGLILWREGNADVARRADRVRLAEGTRWSEDAIGTNAMGTALAVRKPVQIYSAEHLVRTYHDWTCAASPIHDPDTGDLLGSVDISGPLRTVHPAMVSLVSAAAQLAESHLRAQLAVRDERLRAKNLPHLRSLRGEEGALLTPTGRVLATEPGARSCLPDRIDVSTGRGRVLLPDGREAVLERLAEGYLLRLPATARRHRRPRPALSLSFLDPSGPRAVLDGREVPLTTRHAEILALLAMRPNGLTADQLALQLYGERGNPVTARAEIHRLRTHLGERVISTRPYRLEASVDADFLSARAALRAGDVATAVRRYRGPLLGCSEAPAIRDERAELFAALRGAALSHPDVEPLWTLFCRQPEDDLEVLDQLARRLPQHDPRRHDVTARMQRILLEEAPLA</sequence>
<dbReference type="GO" id="GO:0003677">
    <property type="term" value="F:DNA binding"/>
    <property type="evidence" value="ECO:0007669"/>
    <property type="project" value="UniProtKB-KW"/>
</dbReference>
<dbReference type="SUPFAM" id="SSF46894">
    <property type="entry name" value="C-terminal effector domain of the bipartite response regulators"/>
    <property type="match status" value="1"/>
</dbReference>
<name>A0A853AUN9_9PSEU</name>
<evidence type="ECO:0000256" key="1">
    <source>
        <dbReference type="ARBA" id="ARBA00023015"/>
    </source>
</evidence>
<dbReference type="InterPro" id="IPR029016">
    <property type="entry name" value="GAF-like_dom_sf"/>
</dbReference>
<comment type="caution">
    <text evidence="5">The sequence shown here is derived from an EMBL/GenBank/DDBJ whole genome shotgun (WGS) entry which is preliminary data.</text>
</comment>
<evidence type="ECO:0000256" key="2">
    <source>
        <dbReference type="ARBA" id="ARBA00023125"/>
    </source>
</evidence>
<feature type="domain" description="OmpR/PhoB-type" evidence="4">
    <location>
        <begin position="329"/>
        <end position="394"/>
    </location>
</feature>
<organism evidence="5 6">
    <name type="scientific">Saccharopolyspora hordei</name>
    <dbReference type="NCBI Taxonomy" id="1838"/>
    <lineage>
        <taxon>Bacteria</taxon>
        <taxon>Bacillati</taxon>
        <taxon>Actinomycetota</taxon>
        <taxon>Actinomycetes</taxon>
        <taxon>Pseudonocardiales</taxon>
        <taxon>Pseudonocardiaceae</taxon>
        <taxon>Saccharopolyspora</taxon>
    </lineage>
</organism>
<dbReference type="Proteomes" id="UP000587002">
    <property type="component" value="Unassembled WGS sequence"/>
</dbReference>